<reference evidence="3 4" key="1">
    <citation type="submission" date="2020-01" db="EMBL/GenBank/DDBJ databases">
        <title>Genome analysis of Anaerocolumna sp. CBA3638.</title>
        <authorList>
            <person name="Kim J."/>
            <person name="Roh S.W."/>
        </authorList>
    </citation>
    <scope>NUCLEOTIDE SEQUENCE [LARGE SCALE GENOMIC DNA]</scope>
    <source>
        <strain evidence="3 4">CBA3638</strain>
    </source>
</reference>
<name>A0A6P1TV29_9FIRM</name>
<organism evidence="3 4">
    <name type="scientific">Anaerocolumna sedimenticola</name>
    <dbReference type="NCBI Taxonomy" id="2696063"/>
    <lineage>
        <taxon>Bacteria</taxon>
        <taxon>Bacillati</taxon>
        <taxon>Bacillota</taxon>
        <taxon>Clostridia</taxon>
        <taxon>Lachnospirales</taxon>
        <taxon>Lachnospiraceae</taxon>
        <taxon>Anaerocolumna</taxon>
    </lineage>
</organism>
<dbReference type="Pfam" id="PF00173">
    <property type="entry name" value="Cyt-b5"/>
    <property type="match status" value="1"/>
</dbReference>
<evidence type="ECO:0000313" key="3">
    <source>
        <dbReference type="EMBL" id="QHQ63566.1"/>
    </source>
</evidence>
<dbReference type="Proteomes" id="UP000464314">
    <property type="component" value="Chromosome"/>
</dbReference>
<evidence type="ECO:0000259" key="2">
    <source>
        <dbReference type="SMART" id="SM01117"/>
    </source>
</evidence>
<feature type="compositionally biased region" description="Pro residues" evidence="1">
    <location>
        <begin position="57"/>
        <end position="67"/>
    </location>
</feature>
<sequence>MQQFPEYVPETVSQLPPFVAPPPLEIPEQEPETVDFPLPEAPEAAPVSETPETVPETVPPENLPQPETPAEQKTFTLEELKNYNGENGRPAYVAVNGVVYDVSQRIPWAGGTHFGLVSGNDLSGQFMACHGGVRAVIEQLPVVGILV</sequence>
<dbReference type="Gene3D" id="3.10.120.10">
    <property type="entry name" value="Cytochrome b5-like heme/steroid binding domain"/>
    <property type="match status" value="1"/>
</dbReference>
<feature type="region of interest" description="Disordered" evidence="1">
    <location>
        <begin position="1"/>
        <end position="68"/>
    </location>
</feature>
<feature type="compositionally biased region" description="Low complexity" evidence="1">
    <location>
        <begin position="46"/>
        <end position="56"/>
    </location>
</feature>
<gene>
    <name evidence="3" type="ORF">Ana3638_00375</name>
</gene>
<dbReference type="EMBL" id="CP048000">
    <property type="protein sequence ID" value="QHQ63566.1"/>
    <property type="molecule type" value="Genomic_DNA"/>
</dbReference>
<dbReference type="AlphaFoldDB" id="A0A6P1TV29"/>
<keyword evidence="4" id="KW-1185">Reference proteome</keyword>
<evidence type="ECO:0000313" key="4">
    <source>
        <dbReference type="Proteomes" id="UP000464314"/>
    </source>
</evidence>
<accession>A0A6P1TV29</accession>
<feature type="domain" description="Cytochrome b5 heme-binding" evidence="2">
    <location>
        <begin position="75"/>
        <end position="147"/>
    </location>
</feature>
<dbReference type="SUPFAM" id="SSF55856">
    <property type="entry name" value="Cytochrome b5-like heme/steroid binding domain"/>
    <property type="match status" value="1"/>
</dbReference>
<proteinExistence type="predicted"/>
<protein>
    <recommendedName>
        <fullName evidence="2">Cytochrome b5 heme-binding domain-containing protein</fullName>
    </recommendedName>
</protein>
<dbReference type="InterPro" id="IPR036400">
    <property type="entry name" value="Cyt_B5-like_heme/steroid_sf"/>
</dbReference>
<dbReference type="InterPro" id="IPR001199">
    <property type="entry name" value="Cyt_B5-like_heme/steroid-bd"/>
</dbReference>
<dbReference type="KEGG" id="anr:Ana3638_00375"/>
<evidence type="ECO:0000256" key="1">
    <source>
        <dbReference type="SAM" id="MobiDB-lite"/>
    </source>
</evidence>
<dbReference type="SMART" id="SM01117">
    <property type="entry name" value="Cyt-b5"/>
    <property type="match status" value="1"/>
</dbReference>